<dbReference type="SUPFAM" id="SSF81606">
    <property type="entry name" value="PP2C-like"/>
    <property type="match status" value="1"/>
</dbReference>
<evidence type="ECO:0000313" key="2">
    <source>
        <dbReference type="EMBL" id="OGZ28981.1"/>
    </source>
</evidence>
<feature type="domain" description="PPM-type phosphatase" evidence="1">
    <location>
        <begin position="2"/>
        <end position="132"/>
    </location>
</feature>
<accession>A0A1G2EUC0</accession>
<dbReference type="AlphaFoldDB" id="A0A1G2EUC0"/>
<dbReference type="InterPro" id="IPR036457">
    <property type="entry name" value="PPM-type-like_dom_sf"/>
</dbReference>
<evidence type="ECO:0000313" key="3">
    <source>
        <dbReference type="Proteomes" id="UP000176326"/>
    </source>
</evidence>
<comment type="caution">
    <text evidence="2">The sequence shown here is derived from an EMBL/GenBank/DDBJ whole genome shotgun (WGS) entry which is preliminary data.</text>
</comment>
<dbReference type="InterPro" id="IPR001932">
    <property type="entry name" value="PPM-type_phosphatase-like_dom"/>
</dbReference>
<dbReference type="Gene3D" id="3.60.40.10">
    <property type="entry name" value="PPM-type phosphatase domain"/>
    <property type="match status" value="1"/>
</dbReference>
<reference evidence="2 3" key="1">
    <citation type="journal article" date="2016" name="Nat. Commun.">
        <title>Thousands of microbial genomes shed light on interconnected biogeochemical processes in an aquifer system.</title>
        <authorList>
            <person name="Anantharaman K."/>
            <person name="Brown C.T."/>
            <person name="Hug L.A."/>
            <person name="Sharon I."/>
            <person name="Castelle C.J."/>
            <person name="Probst A.J."/>
            <person name="Thomas B.C."/>
            <person name="Singh A."/>
            <person name="Wilkins M.J."/>
            <person name="Karaoz U."/>
            <person name="Brodie E.L."/>
            <person name="Williams K.H."/>
            <person name="Hubbard S.S."/>
            <person name="Banfield J.F."/>
        </authorList>
    </citation>
    <scope>NUCLEOTIDE SEQUENCE [LARGE SCALE GENOMIC DNA]</scope>
</reference>
<gene>
    <name evidence="2" type="ORF">A2427_03845</name>
</gene>
<name>A0A1G2EUC0_9BACT</name>
<dbReference type="Pfam" id="PF07228">
    <property type="entry name" value="SpoIIE"/>
    <property type="match status" value="1"/>
</dbReference>
<evidence type="ECO:0000259" key="1">
    <source>
        <dbReference type="Pfam" id="PF07228"/>
    </source>
</evidence>
<protein>
    <recommendedName>
        <fullName evidence="1">PPM-type phosphatase domain-containing protein</fullName>
    </recommendedName>
</protein>
<sequence length="133" mass="14867">MAQYNKETGHLKIAVKGDSSVVVFRVDGTFIRYYDPDNSQLFYDLDPDLEYSPRGEKIEDIELKPGDVVMMCSDGADEGHYVGIFDELNVRLVAARKKPNSNERLDRVAATVMGEKLALGIGDDVSVIMLEHK</sequence>
<dbReference type="EMBL" id="MHMN01000006">
    <property type="protein sequence ID" value="OGZ28981.1"/>
    <property type="molecule type" value="Genomic_DNA"/>
</dbReference>
<proteinExistence type="predicted"/>
<dbReference type="Proteomes" id="UP000176326">
    <property type="component" value="Unassembled WGS sequence"/>
</dbReference>
<organism evidence="2 3">
    <name type="scientific">Candidatus Nealsonbacteria bacterium RIFOXYC1_FULL_40_7</name>
    <dbReference type="NCBI Taxonomy" id="1801678"/>
    <lineage>
        <taxon>Bacteria</taxon>
        <taxon>Candidatus Nealsoniibacteriota</taxon>
    </lineage>
</organism>